<dbReference type="Proteomes" id="UP000636110">
    <property type="component" value="Unassembled WGS sequence"/>
</dbReference>
<dbReference type="RefSeq" id="WP_182961829.1">
    <property type="nucleotide sequence ID" value="NZ_WNXC01000012.1"/>
</dbReference>
<gene>
    <name evidence="3" type="ORF">GM920_23350</name>
</gene>
<feature type="domain" description="Putative auto-transporter adhesin head GIN" evidence="2">
    <location>
        <begin position="36"/>
        <end position="221"/>
    </location>
</feature>
<feature type="chain" id="PRO_5047248656" evidence="1">
    <location>
        <begin position="27"/>
        <end position="238"/>
    </location>
</feature>
<feature type="signal peptide" evidence="1">
    <location>
        <begin position="1"/>
        <end position="26"/>
    </location>
</feature>
<dbReference type="InterPro" id="IPR021255">
    <property type="entry name" value="DUF2807"/>
</dbReference>
<sequence>MKSTFLYKTALPVLLAFSLNTIPAKAQQSKNISLTNFNEVSVASGIDLYLTQSNSENIKVSAHKDLLENVVVEKNGSAINIKYKNNQGWGRMFKGESIKVYINYKTLAAITASGGSDVFGQNTIKTPKLGLRASGGSDLSLDILADDLEVTVSGGSDAKLKGKVKNMIVQTSGGSDVDAYDLISDYAKVTASGGSDANVYVSKGLEASASGGSDINYKGNAALNKTSSSKSGDVTHIK</sequence>
<evidence type="ECO:0000256" key="1">
    <source>
        <dbReference type="SAM" id="SignalP"/>
    </source>
</evidence>
<evidence type="ECO:0000313" key="4">
    <source>
        <dbReference type="Proteomes" id="UP000636110"/>
    </source>
</evidence>
<reference evidence="3 4" key="1">
    <citation type="submission" date="2019-11" db="EMBL/GenBank/DDBJ databases">
        <title>Description of Pedobacter sp. LMG 31462T.</title>
        <authorList>
            <person name="Carlier A."/>
            <person name="Qi S."/>
            <person name="Vandamme P."/>
        </authorList>
    </citation>
    <scope>NUCLEOTIDE SEQUENCE [LARGE SCALE GENOMIC DNA]</scope>
    <source>
        <strain evidence="3 4">LMG 31462</strain>
    </source>
</reference>
<name>A0ABR6F2T4_9SPHI</name>
<dbReference type="Pfam" id="PF10988">
    <property type="entry name" value="DUF2807"/>
    <property type="match status" value="1"/>
</dbReference>
<protein>
    <submittedName>
        <fullName evidence="3">DUF2807 domain-containing protein</fullName>
    </submittedName>
</protein>
<evidence type="ECO:0000259" key="2">
    <source>
        <dbReference type="Pfam" id="PF10988"/>
    </source>
</evidence>
<organism evidence="3 4">
    <name type="scientific">Pedobacter gandavensis</name>
    <dbReference type="NCBI Taxonomy" id="2679963"/>
    <lineage>
        <taxon>Bacteria</taxon>
        <taxon>Pseudomonadati</taxon>
        <taxon>Bacteroidota</taxon>
        <taxon>Sphingobacteriia</taxon>
        <taxon>Sphingobacteriales</taxon>
        <taxon>Sphingobacteriaceae</taxon>
        <taxon>Pedobacter</taxon>
    </lineage>
</organism>
<dbReference type="EMBL" id="WNXC01000012">
    <property type="protein sequence ID" value="MBB2151848.1"/>
    <property type="molecule type" value="Genomic_DNA"/>
</dbReference>
<keyword evidence="4" id="KW-1185">Reference proteome</keyword>
<evidence type="ECO:0000313" key="3">
    <source>
        <dbReference type="EMBL" id="MBB2151848.1"/>
    </source>
</evidence>
<proteinExistence type="predicted"/>
<keyword evidence="1" id="KW-0732">Signal</keyword>
<dbReference type="Gene3D" id="2.160.20.120">
    <property type="match status" value="1"/>
</dbReference>
<accession>A0ABR6F2T4</accession>
<comment type="caution">
    <text evidence="3">The sequence shown here is derived from an EMBL/GenBank/DDBJ whole genome shotgun (WGS) entry which is preliminary data.</text>
</comment>